<evidence type="ECO:0000256" key="1">
    <source>
        <dbReference type="ARBA" id="ARBA00007613"/>
    </source>
</evidence>
<evidence type="ECO:0000256" key="2">
    <source>
        <dbReference type="RuleBase" id="RU362097"/>
    </source>
</evidence>
<reference evidence="3" key="2">
    <citation type="journal article" date="2023" name="Syst. Appl. Microbiol.">
        <title>Govania unica gen. nov., sp. nov., a rare biosphere bacterium that represents a novel family in the class Alphaproteobacteria.</title>
        <authorList>
            <person name="Vandamme P."/>
            <person name="Peeters C."/>
            <person name="Hettiarachchi A."/>
            <person name="Cnockaert M."/>
            <person name="Carlier A."/>
        </authorList>
    </citation>
    <scope>NUCLEOTIDE SEQUENCE</scope>
    <source>
        <strain evidence="3">LMG 31809</strain>
    </source>
</reference>
<keyword evidence="2" id="KW-0472">Membrane</keyword>
<dbReference type="PROSITE" id="PS51257">
    <property type="entry name" value="PROKAR_LIPOPROTEIN"/>
    <property type="match status" value="1"/>
</dbReference>
<keyword evidence="2" id="KW-0732">Signal</keyword>
<dbReference type="SUPFAM" id="SSF56954">
    <property type="entry name" value="Outer membrane efflux proteins (OEP)"/>
    <property type="match status" value="1"/>
</dbReference>
<keyword evidence="2" id="KW-0449">Lipoprotein</keyword>
<proteinExistence type="inferred from homology"/>
<dbReference type="GO" id="GO:0005886">
    <property type="term" value="C:plasma membrane"/>
    <property type="evidence" value="ECO:0007669"/>
    <property type="project" value="UniProtKB-SubCell"/>
</dbReference>
<reference evidence="3" key="1">
    <citation type="submission" date="2022-08" db="EMBL/GenBank/DDBJ databases">
        <authorList>
            <person name="Vandamme P."/>
            <person name="Hettiarachchi A."/>
            <person name="Peeters C."/>
            <person name="Cnockaert M."/>
            <person name="Carlier A."/>
        </authorList>
    </citation>
    <scope>NUCLEOTIDE SEQUENCE</scope>
    <source>
        <strain evidence="3">LMG 31809</strain>
    </source>
</reference>
<dbReference type="Gene3D" id="2.20.200.10">
    <property type="entry name" value="Outer membrane efflux proteins (OEP)"/>
    <property type="match status" value="1"/>
</dbReference>
<feature type="chain" id="PRO_5041018979" evidence="2">
    <location>
        <begin position="22"/>
        <end position="491"/>
    </location>
</feature>
<comment type="subcellular location">
    <subcellularLocation>
        <location evidence="2">Cell membrane</location>
        <topology evidence="2">Lipid-anchor</topology>
    </subcellularLocation>
</comment>
<evidence type="ECO:0000313" key="4">
    <source>
        <dbReference type="Proteomes" id="UP001141619"/>
    </source>
</evidence>
<sequence>MSYKTRLLYCSKMLGRSGAVAGILLTAGCAVGPDFHRPDAPKVEHYTREPLSTTVAVAVPGGAAQQYNSTVALPQEWWTLFGSPALDELVAQAFAHNPTIDSAKAVLRQAQENSAAQFGNYFPTLAGDYSATRQREAVGTISPTLASERPLFTLHTAQLSVSYMPDVFGLNRRTMESLSAQEEMQRFQLQAAYLALASNVVSAAIQEAVLSAEISATENMIETSAHFLKVLNRQADLGFVSPLDVANQEVALAQVQQTLPPLQKQLEQNRNLLAILTGRLPSEGGLERIDLDTLQLPQALPATIPSLLVQHRPDVRAAEAQVHSASANVGVAVASRLPQFSISAIWGGTATQFDKMFADSNKFWSIGGSLTQTIFDFNSLKHRQRAAEAELKDAMAQYRMAVLVAFQNVADAMYALDADAKSFAASVVAETASKKALDLTRVQLDAGDVNILALLTAQTSYQEARISRIQALGERYLDTTAFFLALGGTWE</sequence>
<dbReference type="GO" id="GO:0015562">
    <property type="term" value="F:efflux transmembrane transporter activity"/>
    <property type="evidence" value="ECO:0007669"/>
    <property type="project" value="InterPro"/>
</dbReference>
<gene>
    <name evidence="3" type="ORF">NYP16_10685</name>
</gene>
<keyword evidence="2" id="KW-0812">Transmembrane</keyword>
<dbReference type="NCBIfam" id="TIGR01845">
    <property type="entry name" value="outer_NodT"/>
    <property type="match status" value="1"/>
</dbReference>
<dbReference type="Gene3D" id="1.20.1600.10">
    <property type="entry name" value="Outer membrane efflux proteins (OEP)"/>
    <property type="match status" value="1"/>
</dbReference>
<protein>
    <submittedName>
        <fullName evidence="3">Efflux transporter outer membrane subunit</fullName>
    </submittedName>
</protein>
<evidence type="ECO:0000313" key="3">
    <source>
        <dbReference type="EMBL" id="MDA5194417.1"/>
    </source>
</evidence>
<dbReference type="EMBL" id="JANWOI010000003">
    <property type="protein sequence ID" value="MDA5194417.1"/>
    <property type="molecule type" value="Genomic_DNA"/>
</dbReference>
<keyword evidence="4" id="KW-1185">Reference proteome</keyword>
<dbReference type="Pfam" id="PF02321">
    <property type="entry name" value="OEP"/>
    <property type="match status" value="2"/>
</dbReference>
<accession>A0A9X3Z7Q5</accession>
<organism evidence="3 4">
    <name type="scientific">Govanella unica</name>
    <dbReference type="NCBI Taxonomy" id="2975056"/>
    <lineage>
        <taxon>Bacteria</taxon>
        <taxon>Pseudomonadati</taxon>
        <taxon>Pseudomonadota</taxon>
        <taxon>Alphaproteobacteria</taxon>
        <taxon>Emcibacterales</taxon>
        <taxon>Govanellaceae</taxon>
        <taxon>Govanella</taxon>
    </lineage>
</organism>
<comment type="caution">
    <text evidence="3">The sequence shown here is derived from an EMBL/GenBank/DDBJ whole genome shotgun (WGS) entry which is preliminary data.</text>
</comment>
<keyword evidence="2" id="KW-0564">Palmitate</keyword>
<dbReference type="RefSeq" id="WP_274944120.1">
    <property type="nucleotide sequence ID" value="NZ_JANWOI010000003.1"/>
</dbReference>
<comment type="similarity">
    <text evidence="1 2">Belongs to the outer membrane factor (OMF) (TC 1.B.17) family.</text>
</comment>
<dbReference type="AlphaFoldDB" id="A0A9X3Z7Q5"/>
<keyword evidence="2" id="KW-1134">Transmembrane beta strand</keyword>
<dbReference type="Proteomes" id="UP001141619">
    <property type="component" value="Unassembled WGS sequence"/>
</dbReference>
<feature type="signal peptide" evidence="2">
    <location>
        <begin position="1"/>
        <end position="21"/>
    </location>
</feature>
<dbReference type="PANTHER" id="PTHR30203:SF33">
    <property type="entry name" value="BLR4455 PROTEIN"/>
    <property type="match status" value="1"/>
</dbReference>
<dbReference type="InterPro" id="IPR003423">
    <property type="entry name" value="OMP_efflux"/>
</dbReference>
<dbReference type="InterPro" id="IPR010131">
    <property type="entry name" value="MdtP/NodT-like"/>
</dbReference>
<name>A0A9X3Z7Q5_9PROT</name>
<dbReference type="PANTHER" id="PTHR30203">
    <property type="entry name" value="OUTER MEMBRANE CATION EFFLUX PROTEIN"/>
    <property type="match status" value="1"/>
</dbReference>